<protein>
    <recommendedName>
        <fullName evidence="4">Beta-carotene 15,15'-monooxygenase</fullName>
    </recommendedName>
</protein>
<feature type="transmembrane region" description="Helical" evidence="1">
    <location>
        <begin position="107"/>
        <end position="129"/>
    </location>
</feature>
<organism evidence="2 3">
    <name type="scientific">Thermoflavifilum aggregans</name>
    <dbReference type="NCBI Taxonomy" id="454188"/>
    <lineage>
        <taxon>Bacteria</taxon>
        <taxon>Pseudomonadati</taxon>
        <taxon>Bacteroidota</taxon>
        <taxon>Chitinophagia</taxon>
        <taxon>Chitinophagales</taxon>
        <taxon>Chitinophagaceae</taxon>
        <taxon>Thermoflavifilum</taxon>
    </lineage>
</organism>
<keyword evidence="1" id="KW-0812">Transmembrane</keyword>
<dbReference type="RefSeq" id="WP_100313812.1">
    <property type="nucleotide sequence ID" value="NZ_PGFG01000001.1"/>
</dbReference>
<evidence type="ECO:0000313" key="2">
    <source>
        <dbReference type="EMBL" id="PJJ75166.1"/>
    </source>
</evidence>
<feature type="transmembrane region" description="Helical" evidence="1">
    <location>
        <begin position="284"/>
        <end position="302"/>
    </location>
</feature>
<dbReference type="Proteomes" id="UP000230000">
    <property type="component" value="Unassembled WGS sequence"/>
</dbReference>
<keyword evidence="3" id="KW-1185">Reference proteome</keyword>
<feature type="transmembrane region" description="Helical" evidence="1">
    <location>
        <begin position="221"/>
        <end position="246"/>
    </location>
</feature>
<reference evidence="2 3" key="1">
    <citation type="submission" date="2017-11" db="EMBL/GenBank/DDBJ databases">
        <title>Genomic Encyclopedia of Archaeal and Bacterial Type Strains, Phase II (KMG-II): From Individual Species to Whole Genera.</title>
        <authorList>
            <person name="Goeker M."/>
        </authorList>
    </citation>
    <scope>NUCLEOTIDE SEQUENCE [LARGE SCALE GENOMIC DNA]</scope>
    <source>
        <strain evidence="2 3">DSM 27268</strain>
    </source>
</reference>
<feature type="transmembrane region" description="Helical" evidence="1">
    <location>
        <begin position="309"/>
        <end position="330"/>
    </location>
</feature>
<dbReference type="EMBL" id="PGFG01000001">
    <property type="protein sequence ID" value="PJJ75166.1"/>
    <property type="molecule type" value="Genomic_DNA"/>
</dbReference>
<name>A0A2M9CTC9_9BACT</name>
<feature type="transmembrane region" description="Helical" evidence="1">
    <location>
        <begin position="258"/>
        <end position="278"/>
    </location>
</feature>
<evidence type="ECO:0008006" key="4">
    <source>
        <dbReference type="Google" id="ProtNLM"/>
    </source>
</evidence>
<keyword evidence="1" id="KW-0472">Membrane</keyword>
<accession>A0A2M9CTC9</accession>
<dbReference type="AlphaFoldDB" id="A0A2M9CTC9"/>
<keyword evidence="1" id="KW-1133">Transmembrane helix</keyword>
<feature type="transmembrane region" description="Helical" evidence="1">
    <location>
        <begin position="64"/>
        <end position="86"/>
    </location>
</feature>
<feature type="transmembrane region" description="Helical" evidence="1">
    <location>
        <begin position="141"/>
        <end position="168"/>
    </location>
</feature>
<proteinExistence type="predicted"/>
<dbReference type="OrthoDB" id="1115611at2"/>
<feature type="transmembrane region" description="Helical" evidence="1">
    <location>
        <begin position="12"/>
        <end position="29"/>
    </location>
</feature>
<gene>
    <name evidence="2" type="ORF">BXY57_0735</name>
</gene>
<comment type="caution">
    <text evidence="2">The sequence shown here is derived from an EMBL/GenBank/DDBJ whole genome shotgun (WGS) entry which is preliminary data.</text>
</comment>
<evidence type="ECO:0000256" key="1">
    <source>
        <dbReference type="SAM" id="Phobius"/>
    </source>
</evidence>
<evidence type="ECO:0000313" key="3">
    <source>
        <dbReference type="Proteomes" id="UP000230000"/>
    </source>
</evidence>
<sequence length="344" mass="39942">MTHLFRSGNPSTLVWLMLYALGVKIIFLIQPLPVISDPHAGFLYTYPVSALQHDLHWGNGHFQWIAVSLLFILALELNQLLIRYHLLPGRNYYPAMSFLLLSTFHPAWNQMSASLVACCFLLPSLGIVFHPDQQSIRRAQIYNAGLMIGIASLISASFSIFLILLWLVMMVNRPFRIAEWLLVLMGWLTPIYFYAVGSFLLDHFSWQIWKFTINRQWHTDWLNQWVTVSLVVLGLMFVIGLGLVWHHMVGMMIQVRKSWILLLCFGIIAIALVLWDGFSSMADWLPLVLVISAFASNLWWYVPVHRLRWTINLLHILLILLAWAVIYLPVHQPQISLFPWNRHF</sequence>
<feature type="transmembrane region" description="Helical" evidence="1">
    <location>
        <begin position="180"/>
        <end position="201"/>
    </location>
</feature>